<dbReference type="Proteomes" id="UP001626550">
    <property type="component" value="Unassembled WGS sequence"/>
</dbReference>
<keyword evidence="3" id="KW-1185">Reference proteome</keyword>
<evidence type="ECO:0000313" key="3">
    <source>
        <dbReference type="Proteomes" id="UP001626550"/>
    </source>
</evidence>
<dbReference type="EMBL" id="JBJKFK010001565">
    <property type="protein sequence ID" value="KAL3312758.1"/>
    <property type="molecule type" value="Genomic_DNA"/>
</dbReference>
<accession>A0ABD2PZA8</accession>
<feature type="region of interest" description="Disordered" evidence="1">
    <location>
        <begin position="150"/>
        <end position="199"/>
    </location>
</feature>
<feature type="compositionally biased region" description="Basic residues" evidence="1">
    <location>
        <begin position="187"/>
        <end position="198"/>
    </location>
</feature>
<comment type="caution">
    <text evidence="2">The sequence shown here is derived from an EMBL/GenBank/DDBJ whole genome shotgun (WGS) entry which is preliminary data.</text>
</comment>
<dbReference type="AlphaFoldDB" id="A0ABD2PZA8"/>
<gene>
    <name evidence="2" type="ORF">Ciccas_008645</name>
</gene>
<reference evidence="2 3" key="1">
    <citation type="submission" date="2024-11" db="EMBL/GenBank/DDBJ databases">
        <title>Adaptive evolution of stress response genes in parasites aligns with host niche diversity.</title>
        <authorList>
            <person name="Hahn C."/>
            <person name="Resl P."/>
        </authorList>
    </citation>
    <scope>NUCLEOTIDE SEQUENCE [LARGE SCALE GENOMIC DNA]</scope>
    <source>
        <strain evidence="2">EGGRZ-B1_66</strain>
        <tissue evidence="2">Body</tissue>
    </source>
</reference>
<sequence>MFFCRMKFLRMFLERCKAVDHEEAECAKFSYASLGRCVNRKGKCSRQGGRMAQSQTSEYFMQVADSDQSPPVTQHIYHEVDPISESDEAGSHHLYSNLPDPLPVYLSPKLPQSFSFSNDHSHVPKYQYVVAARPGIRTNPWLLSPHVEKELKRPSNLHVSHNQKSTDSGMSSQDKTPVASEPPVDVKRHKRLRRRKTHTGIGAAGDEAQSLDQGEELDKRLYQLGKLMNSNLQQIKQARFEISRIPASTNHSFSYENLTYLLSLYGNLLCAVQKTVNEQMRKYAKEMDENNLQIGAIKRITPEEAEIII</sequence>
<evidence type="ECO:0000313" key="2">
    <source>
        <dbReference type="EMBL" id="KAL3312758.1"/>
    </source>
</evidence>
<organism evidence="2 3">
    <name type="scientific">Cichlidogyrus casuarinus</name>
    <dbReference type="NCBI Taxonomy" id="1844966"/>
    <lineage>
        <taxon>Eukaryota</taxon>
        <taxon>Metazoa</taxon>
        <taxon>Spiralia</taxon>
        <taxon>Lophotrochozoa</taxon>
        <taxon>Platyhelminthes</taxon>
        <taxon>Monogenea</taxon>
        <taxon>Monopisthocotylea</taxon>
        <taxon>Dactylogyridea</taxon>
        <taxon>Ancyrocephalidae</taxon>
        <taxon>Cichlidogyrus</taxon>
    </lineage>
</organism>
<name>A0ABD2PZA8_9PLAT</name>
<feature type="compositionally biased region" description="Polar residues" evidence="1">
    <location>
        <begin position="157"/>
        <end position="175"/>
    </location>
</feature>
<protein>
    <submittedName>
        <fullName evidence="2">Uncharacterized protein</fullName>
    </submittedName>
</protein>
<proteinExistence type="predicted"/>
<evidence type="ECO:0000256" key="1">
    <source>
        <dbReference type="SAM" id="MobiDB-lite"/>
    </source>
</evidence>